<reference evidence="2 3" key="1">
    <citation type="submission" date="2017-01" db="EMBL/GenBank/DDBJ databases">
        <title>The cable genome- insights into the physiology and evolution of filamentous bacteria capable of sulfide oxidation via long distance electron transfer.</title>
        <authorList>
            <person name="Schreiber L."/>
            <person name="Bjerg J.T."/>
            <person name="Boggild A."/>
            <person name="Van De Vossenberg J."/>
            <person name="Meysman F."/>
            <person name="Nielsen L.P."/>
            <person name="Schramm A."/>
            <person name="Kjeldsen K.U."/>
        </authorList>
    </citation>
    <scope>NUCLEOTIDE SEQUENCE [LARGE SCALE GENOMIC DNA]</scope>
    <source>
        <strain evidence="2">A1</strain>
    </source>
</reference>
<accession>A0A444J881</accession>
<evidence type="ECO:0000313" key="3">
    <source>
        <dbReference type="Proteomes" id="UP000288086"/>
    </source>
</evidence>
<proteinExistence type="predicted"/>
<dbReference type="EMBL" id="MTKP01000062">
    <property type="protein sequence ID" value="RWX49298.1"/>
    <property type="molecule type" value="Genomic_DNA"/>
</dbReference>
<feature type="non-terminal residue" evidence="2">
    <location>
        <position position="85"/>
    </location>
</feature>
<name>A0A444J881_9BACT</name>
<keyword evidence="3" id="KW-1185">Reference proteome</keyword>
<sequence>MYSRQATGQRKILSFLAAAAPLFWTAALTGLLLWAVTKEKRQILNYARMEARANFNKDIALRNVLQIGIGWRIPGNRDIHTSSSG</sequence>
<keyword evidence="1" id="KW-0472">Membrane</keyword>
<gene>
    <name evidence="2" type="ORF">VT98_10621</name>
</gene>
<comment type="caution">
    <text evidence="2">The sequence shown here is derived from an EMBL/GenBank/DDBJ whole genome shotgun (WGS) entry which is preliminary data.</text>
</comment>
<protein>
    <submittedName>
        <fullName evidence="2">Uncharacterized protein</fullName>
    </submittedName>
</protein>
<organism evidence="2 3">
    <name type="scientific">Candidatus Electrothrix communis</name>
    <dbReference type="NCBI Taxonomy" id="1859133"/>
    <lineage>
        <taxon>Bacteria</taxon>
        <taxon>Pseudomonadati</taxon>
        <taxon>Thermodesulfobacteriota</taxon>
        <taxon>Desulfobulbia</taxon>
        <taxon>Desulfobulbales</taxon>
        <taxon>Desulfobulbaceae</taxon>
        <taxon>Candidatus Electrothrix</taxon>
    </lineage>
</organism>
<dbReference type="Proteomes" id="UP000288086">
    <property type="component" value="Unassembled WGS sequence"/>
</dbReference>
<keyword evidence="1" id="KW-0812">Transmembrane</keyword>
<keyword evidence="1" id="KW-1133">Transmembrane helix</keyword>
<dbReference type="AlphaFoldDB" id="A0A444J881"/>
<evidence type="ECO:0000256" key="1">
    <source>
        <dbReference type="SAM" id="Phobius"/>
    </source>
</evidence>
<evidence type="ECO:0000313" key="2">
    <source>
        <dbReference type="EMBL" id="RWX49298.1"/>
    </source>
</evidence>
<feature type="transmembrane region" description="Helical" evidence="1">
    <location>
        <begin position="12"/>
        <end position="36"/>
    </location>
</feature>